<feature type="transmembrane region" description="Helical" evidence="1">
    <location>
        <begin position="63"/>
        <end position="82"/>
    </location>
</feature>
<dbReference type="SUPFAM" id="SSF103473">
    <property type="entry name" value="MFS general substrate transporter"/>
    <property type="match status" value="1"/>
</dbReference>
<feature type="transmembrane region" description="Helical" evidence="1">
    <location>
        <begin position="6"/>
        <end position="26"/>
    </location>
</feature>
<dbReference type="Proteomes" id="UP001589707">
    <property type="component" value="Unassembled WGS sequence"/>
</dbReference>
<accession>A0ABV5X2C3</accession>
<evidence type="ECO:0000256" key="1">
    <source>
        <dbReference type="SAM" id="Phobius"/>
    </source>
</evidence>
<dbReference type="RefSeq" id="WP_376839981.1">
    <property type="nucleotide sequence ID" value="NZ_JBHMAU010000047.1"/>
</dbReference>
<sequence length="104" mass="10790">MLLIGIFALGIPVFNAVMMGYVLLAVPPTLLGRFNSAASVINLGAAALPPLIVGFLLEPWGRTSLALLATGLLGLAVIVIAANRALRGIPCADDWKSYAAEFSP</sequence>
<keyword evidence="1" id="KW-0812">Transmembrane</keyword>
<dbReference type="EMBL" id="JBHMAU010000047">
    <property type="protein sequence ID" value="MFB9776191.1"/>
    <property type="molecule type" value="Genomic_DNA"/>
</dbReference>
<gene>
    <name evidence="2" type="ORF">ACFFN1_07210</name>
</gene>
<proteinExistence type="predicted"/>
<dbReference type="InterPro" id="IPR036259">
    <property type="entry name" value="MFS_trans_sf"/>
</dbReference>
<protein>
    <recommendedName>
        <fullName evidence="4">Major facilitator superfamily (MFS) profile domain-containing protein</fullName>
    </recommendedName>
</protein>
<feature type="transmembrane region" description="Helical" evidence="1">
    <location>
        <begin position="38"/>
        <end position="57"/>
    </location>
</feature>
<keyword evidence="3" id="KW-1185">Reference proteome</keyword>
<evidence type="ECO:0008006" key="4">
    <source>
        <dbReference type="Google" id="ProtNLM"/>
    </source>
</evidence>
<keyword evidence="1" id="KW-0472">Membrane</keyword>
<reference evidence="2 3" key="1">
    <citation type="submission" date="2024-09" db="EMBL/GenBank/DDBJ databases">
        <authorList>
            <person name="Sun Q."/>
            <person name="Mori K."/>
        </authorList>
    </citation>
    <scope>NUCLEOTIDE SEQUENCE [LARGE SCALE GENOMIC DNA]</scope>
    <source>
        <strain evidence="2 3">JCM 11683</strain>
    </source>
</reference>
<keyword evidence="1" id="KW-1133">Transmembrane helix</keyword>
<organism evidence="2 3">
    <name type="scientific">Brevibacterium otitidis</name>
    <dbReference type="NCBI Taxonomy" id="53364"/>
    <lineage>
        <taxon>Bacteria</taxon>
        <taxon>Bacillati</taxon>
        <taxon>Actinomycetota</taxon>
        <taxon>Actinomycetes</taxon>
        <taxon>Micrococcales</taxon>
        <taxon>Brevibacteriaceae</taxon>
        <taxon>Brevibacterium</taxon>
    </lineage>
</organism>
<comment type="caution">
    <text evidence="2">The sequence shown here is derived from an EMBL/GenBank/DDBJ whole genome shotgun (WGS) entry which is preliminary data.</text>
</comment>
<name>A0ABV5X2C3_9MICO</name>
<evidence type="ECO:0000313" key="3">
    <source>
        <dbReference type="Proteomes" id="UP001589707"/>
    </source>
</evidence>
<dbReference type="Gene3D" id="1.20.1250.20">
    <property type="entry name" value="MFS general substrate transporter like domains"/>
    <property type="match status" value="1"/>
</dbReference>
<evidence type="ECO:0000313" key="2">
    <source>
        <dbReference type="EMBL" id="MFB9776191.1"/>
    </source>
</evidence>